<dbReference type="EMBL" id="SEYY01002504">
    <property type="protein sequence ID" value="KAB7504735.1"/>
    <property type="molecule type" value="Genomic_DNA"/>
</dbReference>
<protein>
    <recommendedName>
        <fullName evidence="23">2-oxoglutarate dehydrogenase complex component E1</fullName>
        <ecNumber evidence="6">1.2.4.2</ecNumber>
    </recommendedName>
    <alternativeName>
        <fullName evidence="23">2-oxoglutarate dehydrogenase complex component E1</fullName>
    </alternativeName>
    <alternativeName>
        <fullName evidence="20 21">2-oxoglutarate dehydrogenase, mitochondrial</fullName>
    </alternativeName>
    <alternativeName>
        <fullName evidence="18">Alpha-ketoglutarate dehydrogenase</fullName>
    </alternativeName>
    <alternativeName>
        <fullName evidence="22">Thiamine diphosphate (ThDP)-dependent 2-oxoglutarate dehydrogenase</fullName>
    </alternativeName>
</protein>
<keyword evidence="15" id="KW-0496">Mitochondrion</keyword>
<evidence type="ECO:0000256" key="24">
    <source>
        <dbReference type="ARBA" id="ARBA00051042"/>
    </source>
</evidence>
<evidence type="ECO:0000256" key="12">
    <source>
        <dbReference type="ARBA" id="ARBA00022946"/>
    </source>
</evidence>
<evidence type="ECO:0000256" key="8">
    <source>
        <dbReference type="ARBA" id="ARBA00022723"/>
    </source>
</evidence>
<dbReference type="InterPro" id="IPR005475">
    <property type="entry name" value="Transketolase-like_Pyr-bd"/>
</dbReference>
<evidence type="ECO:0000256" key="3">
    <source>
        <dbReference type="ARBA" id="ARBA00004123"/>
    </source>
</evidence>
<evidence type="ECO:0000313" key="27">
    <source>
        <dbReference type="Proteomes" id="UP000326759"/>
    </source>
</evidence>
<feature type="domain" description="Transketolase-like pyrimidine-binding" evidence="25">
    <location>
        <begin position="659"/>
        <end position="872"/>
    </location>
</feature>
<evidence type="ECO:0000256" key="20">
    <source>
        <dbReference type="ARBA" id="ARBA00040267"/>
    </source>
</evidence>
<dbReference type="FunFam" id="1.10.287.1150:FF:000001">
    <property type="entry name" value="2-oxoglutarate dehydrogenase, mitochondrial isoform X1"/>
    <property type="match status" value="1"/>
</dbReference>
<evidence type="ECO:0000256" key="16">
    <source>
        <dbReference type="ARBA" id="ARBA00023152"/>
    </source>
</evidence>
<evidence type="ECO:0000256" key="15">
    <source>
        <dbReference type="ARBA" id="ARBA00023128"/>
    </source>
</evidence>
<evidence type="ECO:0000256" key="21">
    <source>
        <dbReference type="ARBA" id="ARBA00041946"/>
    </source>
</evidence>
<keyword evidence="17" id="KW-0539">Nucleus</keyword>
<comment type="subcellular location">
    <subcellularLocation>
        <location evidence="4">Mitochondrion</location>
    </subcellularLocation>
    <subcellularLocation>
        <location evidence="3">Nucleus</location>
    </subcellularLocation>
</comment>
<dbReference type="Gene3D" id="3.40.50.11610">
    <property type="entry name" value="Multifunctional 2-oxoglutarate metabolism enzyme, C-terminal domain"/>
    <property type="match status" value="1"/>
</dbReference>
<dbReference type="Proteomes" id="UP000326759">
    <property type="component" value="Unassembled WGS sequence"/>
</dbReference>
<proteinExistence type="inferred from homology"/>
<evidence type="ECO:0000256" key="2">
    <source>
        <dbReference type="ARBA" id="ARBA00001964"/>
    </source>
</evidence>
<organism evidence="26 27">
    <name type="scientific">Armadillidium nasatum</name>
    <dbReference type="NCBI Taxonomy" id="96803"/>
    <lineage>
        <taxon>Eukaryota</taxon>
        <taxon>Metazoa</taxon>
        <taxon>Ecdysozoa</taxon>
        <taxon>Arthropoda</taxon>
        <taxon>Crustacea</taxon>
        <taxon>Multicrustacea</taxon>
        <taxon>Malacostraca</taxon>
        <taxon>Eumalacostraca</taxon>
        <taxon>Peracarida</taxon>
        <taxon>Isopoda</taxon>
        <taxon>Oniscidea</taxon>
        <taxon>Crinocheta</taxon>
        <taxon>Armadillidiidae</taxon>
        <taxon>Armadillidium</taxon>
    </lineage>
</organism>
<keyword evidence="11" id="KW-0832">Ubl conjugation</keyword>
<evidence type="ECO:0000256" key="5">
    <source>
        <dbReference type="ARBA" id="ARBA00006936"/>
    </source>
</evidence>
<keyword evidence="16" id="KW-0324">Glycolysis</keyword>
<dbReference type="GO" id="GO:0006096">
    <property type="term" value="P:glycolytic process"/>
    <property type="evidence" value="ECO:0007669"/>
    <property type="project" value="UniProtKB-KW"/>
</dbReference>
<reference evidence="26 27" key="1">
    <citation type="journal article" date="2019" name="PLoS Biol.">
        <title>Sex chromosomes control vertical transmission of feminizing Wolbachia symbionts in an isopod.</title>
        <authorList>
            <person name="Becking T."/>
            <person name="Chebbi M.A."/>
            <person name="Giraud I."/>
            <person name="Moumen B."/>
            <person name="Laverre T."/>
            <person name="Caubet Y."/>
            <person name="Peccoud J."/>
            <person name="Gilbert C."/>
            <person name="Cordaux R."/>
        </authorList>
    </citation>
    <scope>NUCLEOTIDE SEQUENCE [LARGE SCALE GENOMIC DNA]</scope>
    <source>
        <strain evidence="26">ANa2</strain>
        <tissue evidence="26">Whole body excluding digestive tract and cuticle</tissue>
    </source>
</reference>
<dbReference type="GO" id="GO:0046872">
    <property type="term" value="F:metal ion binding"/>
    <property type="evidence" value="ECO:0007669"/>
    <property type="project" value="UniProtKB-KW"/>
</dbReference>
<dbReference type="InterPro" id="IPR001017">
    <property type="entry name" value="DH_E1"/>
</dbReference>
<dbReference type="Pfam" id="PF02779">
    <property type="entry name" value="Transket_pyr"/>
    <property type="match status" value="1"/>
</dbReference>
<dbReference type="InterPro" id="IPR032106">
    <property type="entry name" value="2-oxogl_dehyd_N"/>
</dbReference>
<comment type="catalytic activity">
    <reaction evidence="24">
        <text>N(6)-[(R)-lipoyl]-L-lysyl-[protein] + 2-oxoglutarate + H(+) = N(6)-[(R)-S(8)-succinyldihydrolipoyl]-L-lysyl-[protein] + CO2</text>
        <dbReference type="Rhea" id="RHEA:12188"/>
        <dbReference type="Rhea" id="RHEA-COMP:10474"/>
        <dbReference type="Rhea" id="RHEA-COMP:20092"/>
        <dbReference type="ChEBI" id="CHEBI:15378"/>
        <dbReference type="ChEBI" id="CHEBI:16526"/>
        <dbReference type="ChEBI" id="CHEBI:16810"/>
        <dbReference type="ChEBI" id="CHEBI:83099"/>
        <dbReference type="ChEBI" id="CHEBI:83120"/>
        <dbReference type="EC" id="1.2.4.2"/>
    </reaction>
    <physiologicalReaction direction="left-to-right" evidence="24">
        <dbReference type="Rhea" id="RHEA:12189"/>
    </physiologicalReaction>
</comment>
<evidence type="ECO:0000256" key="19">
    <source>
        <dbReference type="ARBA" id="ARBA00037426"/>
    </source>
</evidence>
<gene>
    <name evidence="26" type="primary">ogdh</name>
    <name evidence="26" type="ORF">Anas_04943</name>
</gene>
<comment type="caution">
    <text evidence="26">The sequence shown here is derived from an EMBL/GenBank/DDBJ whole genome shotgun (WGS) entry which is preliminary data.</text>
</comment>
<dbReference type="Gene3D" id="3.40.50.12470">
    <property type="match status" value="1"/>
</dbReference>
<dbReference type="GO" id="GO:0005739">
    <property type="term" value="C:mitochondrion"/>
    <property type="evidence" value="ECO:0007669"/>
    <property type="project" value="UniProtKB-SubCell"/>
</dbReference>
<dbReference type="PANTHER" id="PTHR23152">
    <property type="entry name" value="2-OXOGLUTARATE DEHYDROGENASE"/>
    <property type="match status" value="1"/>
</dbReference>
<accession>A0A5N5THS3</accession>
<evidence type="ECO:0000259" key="25">
    <source>
        <dbReference type="SMART" id="SM00861"/>
    </source>
</evidence>
<keyword evidence="14" id="KW-0786">Thiamine pyrophosphate</keyword>
<evidence type="ECO:0000256" key="17">
    <source>
        <dbReference type="ARBA" id="ARBA00023242"/>
    </source>
</evidence>
<keyword evidence="9" id="KW-0106">Calcium</keyword>
<dbReference type="InterPro" id="IPR031717">
    <property type="entry name" value="ODO-1/KGD_C"/>
</dbReference>
<dbReference type="GO" id="GO:0045252">
    <property type="term" value="C:oxoglutarate dehydrogenase complex"/>
    <property type="evidence" value="ECO:0007669"/>
    <property type="project" value="TreeGrafter"/>
</dbReference>
<evidence type="ECO:0000256" key="9">
    <source>
        <dbReference type="ARBA" id="ARBA00022837"/>
    </source>
</evidence>
<dbReference type="Pfam" id="PF00676">
    <property type="entry name" value="E1_dh"/>
    <property type="match status" value="1"/>
</dbReference>
<evidence type="ECO:0000256" key="1">
    <source>
        <dbReference type="ARBA" id="ARBA00001946"/>
    </source>
</evidence>
<dbReference type="Gene3D" id="3.40.50.970">
    <property type="match status" value="1"/>
</dbReference>
<dbReference type="PIRSF" id="PIRSF000157">
    <property type="entry name" value="Oxoglu_dh_E1"/>
    <property type="match status" value="1"/>
</dbReference>
<keyword evidence="27" id="KW-1185">Reference proteome</keyword>
<evidence type="ECO:0000256" key="7">
    <source>
        <dbReference type="ARBA" id="ARBA00022499"/>
    </source>
</evidence>
<dbReference type="Pfam" id="PF16870">
    <property type="entry name" value="OxoGdeHyase_C"/>
    <property type="match status" value="1"/>
</dbReference>
<dbReference type="SMART" id="SM00861">
    <property type="entry name" value="Transket_pyr"/>
    <property type="match status" value="1"/>
</dbReference>
<comment type="similarity">
    <text evidence="5">Belongs to the alpha-ketoglutarate dehydrogenase family.</text>
</comment>
<dbReference type="FunFam" id="3.40.50.970:FF:000002">
    <property type="entry name" value="2-oxoglutarate dehydrogenase, E1 component"/>
    <property type="match status" value="1"/>
</dbReference>
<keyword evidence="13" id="KW-0560">Oxidoreductase</keyword>
<dbReference type="SUPFAM" id="SSF52518">
    <property type="entry name" value="Thiamin diphosphate-binding fold (THDP-binding)"/>
    <property type="match status" value="2"/>
</dbReference>
<name>A0A5N5THS3_9CRUS</name>
<evidence type="ECO:0000256" key="13">
    <source>
        <dbReference type="ARBA" id="ARBA00023002"/>
    </source>
</evidence>
<evidence type="ECO:0000256" key="18">
    <source>
        <dbReference type="ARBA" id="ARBA00030680"/>
    </source>
</evidence>
<dbReference type="Pfam" id="PF16078">
    <property type="entry name" value="2-oxogl_dehyd_N"/>
    <property type="match status" value="1"/>
</dbReference>
<evidence type="ECO:0000256" key="14">
    <source>
        <dbReference type="ARBA" id="ARBA00023052"/>
    </source>
</evidence>
<keyword evidence="10" id="KW-0460">Magnesium</keyword>
<dbReference type="AlphaFoldDB" id="A0A5N5THS3"/>
<dbReference type="GO" id="GO:0004591">
    <property type="term" value="F:oxoglutarate dehydrogenase (succinyl-transferring) activity"/>
    <property type="evidence" value="ECO:0007669"/>
    <property type="project" value="UniProtKB-EC"/>
</dbReference>
<evidence type="ECO:0000256" key="10">
    <source>
        <dbReference type="ARBA" id="ARBA00022842"/>
    </source>
</evidence>
<sequence>MNKARSLSHLLSALPEGISIFVKIPRHSQVNFHTFYKKFSSAPPPPTALSSEPFLNGSSSNYIEVMYQSWLQDPKSVHQSWDAFFRNARAGASPGEAYIAPPSLAEPKPNHIPLAAVTPVVTGAAATIGTTTGVPEKIIDDHAAVQGVIRAYQIRGHRIANLDPLGINVADPENAQELVCRGYMTQFRDEDKDRHYKLPRTTFIGGNEKTLPLKEIIKRLENAYCKSIGVEFMFLNSLEQCNWIRKRFETPGIMKMDNPEKRLLLARLTRSHGFEAFLARKFSSEKRFGLEGCEILIPAMKQIIDKSTSAGVESFVMGMPHRGRLNVLANVCRKPLEHIFTQFAGLDTGDEGSGDVKYHLGTYQERLNRVTNKNIRLAIVANPSHLEACNPVVQGKTRAEQFYHGDSEGKKVLSILLHGDAAFSGQGIVYETFHLSDLPDYTTHGTIHIVVNNQIGFTTDPRYSRSSPYCTDVARVVNAPIFHVNADDPEAVMHVCNVASEWRTTYHKDVVIDLVCYRRNGHNEIDEPMFTQPLMYRKIRSLNPVVEKYANQLIEEKVVTKEEVEEVKAKYEKILDDSYKNAQTITQVFNKHWLDSPWSGFFEGKDPLKVSPTGVHEDTLVHIGKKFSSAPPNASDFQIHRGVQRILNARMEMVNERVADWAMAEAMAFGSLLKEGTHVRLSGQDVERGTFSHRHHILHHQKVDKSKYNILANLYRDQAPYTVCNSSLSEYGVLGFELGFSMTNPNALVLWEAQFGDFNNTAQCIIDQFLSSGQTKWIRQSGLVMLLPHGMEGMGPEHSSARLERFLQMTSDDPDVLPPFSEGFSIRQLSEINWIVANCSTPANYFHILRRQIALPFRKPLVLMTPKSLLRHPEAKSSFDEMNEGTSFLRLIPERGPASQNPDEVERLIFCSGKVYYDIIAARREKGLEDKVAISRIEQIAPFPHDLVKTECDKYSKAKLVWSQEEHKNGGAWTYVQPRFSTILHDERKLHYAGRPASASTATGNKKKHVRESLDLLEDTLTG</sequence>
<evidence type="ECO:0000256" key="23">
    <source>
        <dbReference type="ARBA" id="ARBA00042984"/>
    </source>
</evidence>
<evidence type="ECO:0000256" key="6">
    <source>
        <dbReference type="ARBA" id="ARBA00012280"/>
    </source>
</evidence>
<evidence type="ECO:0000256" key="4">
    <source>
        <dbReference type="ARBA" id="ARBA00004173"/>
    </source>
</evidence>
<comment type="cofactor">
    <cofactor evidence="1">
        <name>Mg(2+)</name>
        <dbReference type="ChEBI" id="CHEBI:18420"/>
    </cofactor>
</comment>
<dbReference type="EC" id="1.2.4.2" evidence="6"/>
<dbReference type="NCBIfam" id="NF008907">
    <property type="entry name" value="PRK12270.1"/>
    <property type="match status" value="1"/>
</dbReference>
<dbReference type="NCBIfam" id="NF006914">
    <property type="entry name" value="PRK09404.1"/>
    <property type="match status" value="1"/>
</dbReference>
<dbReference type="FunFam" id="3.40.50.12470:FF:000007">
    <property type="entry name" value="2-oxoglutarate dehydrogenase e1 mitochondrial"/>
    <property type="match status" value="1"/>
</dbReference>
<comment type="cofactor">
    <cofactor evidence="2">
        <name>thiamine diphosphate</name>
        <dbReference type="ChEBI" id="CHEBI:58937"/>
    </cofactor>
</comment>
<dbReference type="InterPro" id="IPR011603">
    <property type="entry name" value="2oxoglutarate_DH_E1"/>
</dbReference>
<dbReference type="NCBIfam" id="TIGR00239">
    <property type="entry name" value="2oxo_dh_E1"/>
    <property type="match status" value="1"/>
</dbReference>
<keyword evidence="12" id="KW-0809">Transit peptide</keyword>
<keyword evidence="8" id="KW-0479">Metal-binding</keyword>
<keyword evidence="7" id="KW-1017">Isopeptide bond</keyword>
<dbReference type="GO" id="GO:0005634">
    <property type="term" value="C:nucleus"/>
    <property type="evidence" value="ECO:0007669"/>
    <property type="project" value="UniProtKB-SubCell"/>
</dbReference>
<dbReference type="InterPro" id="IPR029061">
    <property type="entry name" value="THDP-binding"/>
</dbReference>
<dbReference type="FunFam" id="3.40.50.11610:FF:000003">
    <property type="entry name" value="2-oxoglutarate dehydrogenase, isoform X4"/>
    <property type="match status" value="1"/>
</dbReference>
<dbReference type="GO" id="GO:0030976">
    <property type="term" value="F:thiamine pyrophosphate binding"/>
    <property type="evidence" value="ECO:0007669"/>
    <property type="project" value="InterPro"/>
</dbReference>
<comment type="function">
    <text evidence="19">The 2-oxoglutarate dehydrogenase complex catalyzes the overall conversion of 2-oxoglutarate to succinyl-CoA and CO(2). It contains multiple copies of three enzymatic components: 2-oxoglutarate dehydrogenase (E1), dihydrolipoamide succinyltransferase (E2) and lipoamide dehydrogenase (E3).</text>
</comment>
<dbReference type="CDD" id="cd02016">
    <property type="entry name" value="TPP_E1_OGDC_like"/>
    <property type="match status" value="1"/>
</dbReference>
<dbReference type="PANTHER" id="PTHR23152:SF4">
    <property type="entry name" value="2-OXOADIPATE DEHYDROGENASE COMPLEX COMPONENT E1"/>
    <property type="match status" value="1"/>
</dbReference>
<dbReference type="GO" id="GO:0006099">
    <property type="term" value="P:tricarboxylic acid cycle"/>
    <property type="evidence" value="ECO:0007669"/>
    <property type="project" value="TreeGrafter"/>
</dbReference>
<evidence type="ECO:0000313" key="26">
    <source>
        <dbReference type="EMBL" id="KAB7504735.1"/>
    </source>
</evidence>
<dbReference type="OrthoDB" id="413077at2759"/>
<dbReference type="InterPro" id="IPR042179">
    <property type="entry name" value="KGD_C_sf"/>
</dbReference>
<dbReference type="Gene3D" id="1.10.287.1150">
    <property type="entry name" value="TPP helical domain"/>
    <property type="match status" value="1"/>
</dbReference>
<evidence type="ECO:0000256" key="22">
    <source>
        <dbReference type="ARBA" id="ARBA00042799"/>
    </source>
</evidence>
<evidence type="ECO:0000256" key="11">
    <source>
        <dbReference type="ARBA" id="ARBA00022843"/>
    </source>
</evidence>